<feature type="region of interest" description="Disordered" evidence="1">
    <location>
        <begin position="136"/>
        <end position="156"/>
    </location>
</feature>
<organism evidence="2 3">
    <name type="scientific">Haemaphysalis longicornis</name>
    <name type="common">Bush tick</name>
    <dbReference type="NCBI Taxonomy" id="44386"/>
    <lineage>
        <taxon>Eukaryota</taxon>
        <taxon>Metazoa</taxon>
        <taxon>Ecdysozoa</taxon>
        <taxon>Arthropoda</taxon>
        <taxon>Chelicerata</taxon>
        <taxon>Arachnida</taxon>
        <taxon>Acari</taxon>
        <taxon>Parasitiformes</taxon>
        <taxon>Ixodida</taxon>
        <taxon>Ixodoidea</taxon>
        <taxon>Ixodidae</taxon>
        <taxon>Haemaphysalinae</taxon>
        <taxon>Haemaphysalis</taxon>
    </lineage>
</organism>
<reference evidence="2 3" key="1">
    <citation type="journal article" date="2020" name="Cell">
        <title>Large-Scale Comparative Analyses of Tick Genomes Elucidate Their Genetic Diversity and Vector Capacities.</title>
        <authorList>
            <consortium name="Tick Genome and Microbiome Consortium (TIGMIC)"/>
            <person name="Jia N."/>
            <person name="Wang J."/>
            <person name="Shi W."/>
            <person name="Du L."/>
            <person name="Sun Y."/>
            <person name="Zhan W."/>
            <person name="Jiang J.F."/>
            <person name="Wang Q."/>
            <person name="Zhang B."/>
            <person name="Ji P."/>
            <person name="Bell-Sakyi L."/>
            <person name="Cui X.M."/>
            <person name="Yuan T.T."/>
            <person name="Jiang B.G."/>
            <person name="Yang W.F."/>
            <person name="Lam T.T."/>
            <person name="Chang Q.C."/>
            <person name="Ding S.J."/>
            <person name="Wang X.J."/>
            <person name="Zhu J.G."/>
            <person name="Ruan X.D."/>
            <person name="Zhao L."/>
            <person name="Wei J.T."/>
            <person name="Ye R.Z."/>
            <person name="Que T.C."/>
            <person name="Du C.H."/>
            <person name="Zhou Y.H."/>
            <person name="Cheng J.X."/>
            <person name="Dai P.F."/>
            <person name="Guo W.B."/>
            <person name="Han X.H."/>
            <person name="Huang E.J."/>
            <person name="Li L.F."/>
            <person name="Wei W."/>
            <person name="Gao Y.C."/>
            <person name="Liu J.Z."/>
            <person name="Shao H.Z."/>
            <person name="Wang X."/>
            <person name="Wang C.C."/>
            <person name="Yang T.C."/>
            <person name="Huo Q.B."/>
            <person name="Li W."/>
            <person name="Chen H.Y."/>
            <person name="Chen S.E."/>
            <person name="Zhou L.G."/>
            <person name="Ni X.B."/>
            <person name="Tian J.H."/>
            <person name="Sheng Y."/>
            <person name="Liu T."/>
            <person name="Pan Y.S."/>
            <person name="Xia L.Y."/>
            <person name="Li J."/>
            <person name="Zhao F."/>
            <person name="Cao W.C."/>
        </authorList>
    </citation>
    <scope>NUCLEOTIDE SEQUENCE [LARGE SCALE GENOMIC DNA]</scope>
    <source>
        <strain evidence="2">HaeL-2018</strain>
    </source>
</reference>
<protein>
    <submittedName>
        <fullName evidence="2">Uncharacterized protein</fullName>
    </submittedName>
</protein>
<evidence type="ECO:0000256" key="1">
    <source>
        <dbReference type="SAM" id="MobiDB-lite"/>
    </source>
</evidence>
<sequence>MLHNAIYLNWFDIVFNIGQGHLNWREKSSRKRAPPQLSESSSAEIEVGLERTDLWSPAGYWTVTTIVYFVAHEAHAYRSQEDATKSASFRVVRKRGDKLEGRLYRSQLGTKVKLFFLTQVPQVKIEISKPTRARSAPEVAPCEQKERLKQQKEHSAEAGPFELHKMPSMTLMLYYFWHYSRKIQKPESFTTLTEQTFRGGIFLEPGTLTTSDESGMFDDYETLETVSSRERTFLRTPTECVIGSLWFLV</sequence>
<keyword evidence="3" id="KW-1185">Reference proteome</keyword>
<proteinExistence type="predicted"/>
<name>A0A9J6GY13_HAELO</name>
<evidence type="ECO:0000313" key="3">
    <source>
        <dbReference type="Proteomes" id="UP000821853"/>
    </source>
</evidence>
<dbReference type="Proteomes" id="UP000821853">
    <property type="component" value="Chromosome 8"/>
</dbReference>
<dbReference type="AlphaFoldDB" id="A0A9J6GY13"/>
<dbReference type="VEuPathDB" id="VectorBase:HLOH_062633"/>
<feature type="compositionally biased region" description="Basic and acidic residues" evidence="1">
    <location>
        <begin position="143"/>
        <end position="156"/>
    </location>
</feature>
<comment type="caution">
    <text evidence="2">The sequence shown here is derived from an EMBL/GenBank/DDBJ whole genome shotgun (WGS) entry which is preliminary data.</text>
</comment>
<gene>
    <name evidence="2" type="ORF">HPB48_016099</name>
</gene>
<accession>A0A9J6GY13</accession>
<dbReference type="EMBL" id="JABSTR010000010">
    <property type="protein sequence ID" value="KAH9380341.1"/>
    <property type="molecule type" value="Genomic_DNA"/>
</dbReference>
<evidence type="ECO:0000313" key="2">
    <source>
        <dbReference type="EMBL" id="KAH9380341.1"/>
    </source>
</evidence>